<dbReference type="EMBL" id="CP036264">
    <property type="protein sequence ID" value="QEF99984.1"/>
    <property type="molecule type" value="Genomic_DNA"/>
</dbReference>
<keyword evidence="3 9" id="KW-0418">Kinase</keyword>
<dbReference type="InterPro" id="IPR011009">
    <property type="entry name" value="Kinase-like_dom_sf"/>
</dbReference>
<dbReference type="KEGG" id="smam:Mal15_40510"/>
<dbReference type="PANTHER" id="PTHR43289">
    <property type="entry name" value="MITOGEN-ACTIVATED PROTEIN KINASE KINASE KINASE 20-RELATED"/>
    <property type="match status" value="1"/>
</dbReference>
<dbReference type="PROSITE" id="PS50011">
    <property type="entry name" value="PROTEIN_KINASE_DOM"/>
    <property type="match status" value="1"/>
</dbReference>
<dbReference type="Proteomes" id="UP000321353">
    <property type="component" value="Chromosome"/>
</dbReference>
<evidence type="ECO:0000256" key="3">
    <source>
        <dbReference type="ARBA" id="ARBA00022777"/>
    </source>
</evidence>
<evidence type="ECO:0000256" key="6">
    <source>
        <dbReference type="SAM" id="MobiDB-lite"/>
    </source>
</evidence>
<feature type="binding site" evidence="5">
    <location>
        <position position="155"/>
    </location>
    <ligand>
        <name>ATP</name>
        <dbReference type="ChEBI" id="CHEBI:30616"/>
    </ligand>
</feature>
<keyword evidence="1 9" id="KW-0808">Transferase</keyword>
<protein>
    <submittedName>
        <fullName evidence="9">Serine/threonine-protein kinase PrkC</fullName>
        <ecNumber evidence="9">2.7.11.1</ecNumber>
    </submittedName>
</protein>
<dbReference type="RefSeq" id="WP_233902896.1">
    <property type="nucleotide sequence ID" value="NZ_CP036264.1"/>
</dbReference>
<dbReference type="PANTHER" id="PTHR43289:SF6">
    <property type="entry name" value="SERINE_THREONINE-PROTEIN KINASE NEKL-3"/>
    <property type="match status" value="1"/>
</dbReference>
<dbReference type="Pfam" id="PF00069">
    <property type="entry name" value="Pkinase"/>
    <property type="match status" value="1"/>
</dbReference>
<dbReference type="GO" id="GO:0005524">
    <property type="term" value="F:ATP binding"/>
    <property type="evidence" value="ECO:0007669"/>
    <property type="project" value="UniProtKB-UniRule"/>
</dbReference>
<feature type="transmembrane region" description="Helical" evidence="7">
    <location>
        <begin position="467"/>
        <end position="496"/>
    </location>
</feature>
<keyword evidence="4 5" id="KW-0067">ATP-binding</keyword>
<dbReference type="CDD" id="cd14014">
    <property type="entry name" value="STKc_PknB_like"/>
    <property type="match status" value="1"/>
</dbReference>
<keyword evidence="7" id="KW-0812">Transmembrane</keyword>
<dbReference type="SUPFAM" id="SSF56112">
    <property type="entry name" value="Protein kinase-like (PK-like)"/>
    <property type="match status" value="1"/>
</dbReference>
<gene>
    <name evidence="9" type="primary">prkC_20</name>
    <name evidence="9" type="ORF">Mal15_40510</name>
</gene>
<keyword evidence="7" id="KW-0472">Membrane</keyword>
<sequence length="772" mass="83751" precursor="true">MNTLVPDHRTLAGRDMNEQPIDASDDVAAPNSGHPVASPDGSKVSRMKCQGRKNGPGFAAKFFRSCQSNSPGKTRESAQGRPQNPDDGAGNGARMQTAFTETSLGSPPENRSMSFTFSPGSQPLPPYTIRRGVGVGGFGEVYFAVSQAGKEVALKRIQRNLEIELRGVSQCLNLKHPNLVSLYDICRDTDGGSWVVMEYVSGANLRDVLDRNPDGLPEAEARRWFAGIAAGVAHLHSAGLVHRDLKPGNIFDDLGIVKVGDYGLSKYISSSQRGGHTESVGTFHYMAPEIGRGKYGREIDVYAMGVMLYELLTGRVPFDGESCHEIIVKHLTALPDLTGVASPYRETILAALDKDPAKRPATIAELVAPLGLSVADAVAIPTLVSEPSSEPVHAVTRSEAHPVNPGVSQQPPQSEPALVDPVVGLAYPEASPAPIAADEPLLRAIRTSAHDLRRWWKSLEQSPRSRFWIGAFLAFVLFINTHWLLPALSILGAFYVPYYIIRQMVLHSSEQPSYAKAHRIASQAGSPARPRTRQEWRSEVRHLLRAKHNLVRLAELNTSWIASSLTVLTMAVAAGVIGLRSGDVSAVDVAPYFWMGLVVLVGAQGILGLGKLWERDEGEGLPRRLVLAGVGAGVGLFAYALNEFFLLPLLPGGSELLGDELPQALYREDSTIRAAGMMAHFALLFGGIRWWKSVDPLRRTRLSLWSVAVVCVAAWGVHQLIPVPQPVGLLVAGGLAMATQMSAPWINPRMFAANPWPKRNRPTPRHLREANV</sequence>
<dbReference type="InterPro" id="IPR000719">
    <property type="entry name" value="Prot_kinase_dom"/>
</dbReference>
<keyword evidence="7" id="KW-1133">Transmembrane helix</keyword>
<evidence type="ECO:0000259" key="8">
    <source>
        <dbReference type="PROSITE" id="PS50011"/>
    </source>
</evidence>
<evidence type="ECO:0000313" key="10">
    <source>
        <dbReference type="Proteomes" id="UP000321353"/>
    </source>
</evidence>
<feature type="transmembrane region" description="Helical" evidence="7">
    <location>
        <begin position="592"/>
        <end position="613"/>
    </location>
</feature>
<evidence type="ECO:0000256" key="1">
    <source>
        <dbReference type="ARBA" id="ARBA00022679"/>
    </source>
</evidence>
<feature type="transmembrane region" description="Helical" evidence="7">
    <location>
        <begin position="702"/>
        <end position="721"/>
    </location>
</feature>
<feature type="compositionally biased region" description="Basic and acidic residues" evidence="6">
    <location>
        <begin position="1"/>
        <end position="17"/>
    </location>
</feature>
<keyword evidence="10" id="KW-1185">Reference proteome</keyword>
<dbReference type="EC" id="2.7.11.1" evidence="9"/>
<evidence type="ECO:0000256" key="2">
    <source>
        <dbReference type="ARBA" id="ARBA00022741"/>
    </source>
</evidence>
<organism evidence="9 10">
    <name type="scientific">Stieleria maiorica</name>
    <dbReference type="NCBI Taxonomy" id="2795974"/>
    <lineage>
        <taxon>Bacteria</taxon>
        <taxon>Pseudomonadati</taxon>
        <taxon>Planctomycetota</taxon>
        <taxon>Planctomycetia</taxon>
        <taxon>Pirellulales</taxon>
        <taxon>Pirellulaceae</taxon>
        <taxon>Stieleria</taxon>
    </lineage>
</organism>
<evidence type="ECO:0000256" key="5">
    <source>
        <dbReference type="PROSITE-ProRule" id="PRU10141"/>
    </source>
</evidence>
<evidence type="ECO:0000256" key="4">
    <source>
        <dbReference type="ARBA" id="ARBA00022840"/>
    </source>
</evidence>
<evidence type="ECO:0000256" key="7">
    <source>
        <dbReference type="SAM" id="Phobius"/>
    </source>
</evidence>
<feature type="domain" description="Protein kinase" evidence="8">
    <location>
        <begin position="127"/>
        <end position="371"/>
    </location>
</feature>
<keyword evidence="2 5" id="KW-0547">Nucleotide-binding</keyword>
<name>A0A5B9MJY9_9BACT</name>
<dbReference type="GO" id="GO:0004674">
    <property type="term" value="F:protein serine/threonine kinase activity"/>
    <property type="evidence" value="ECO:0007669"/>
    <property type="project" value="UniProtKB-EC"/>
</dbReference>
<dbReference type="Gene3D" id="1.10.510.10">
    <property type="entry name" value="Transferase(Phosphotransferase) domain 1"/>
    <property type="match status" value="1"/>
</dbReference>
<evidence type="ECO:0000313" key="9">
    <source>
        <dbReference type="EMBL" id="QEF99984.1"/>
    </source>
</evidence>
<feature type="transmembrane region" description="Helical" evidence="7">
    <location>
        <begin position="560"/>
        <end position="580"/>
    </location>
</feature>
<proteinExistence type="predicted"/>
<dbReference type="AlphaFoldDB" id="A0A5B9MJY9"/>
<feature type="transmembrane region" description="Helical" evidence="7">
    <location>
        <begin position="625"/>
        <end position="650"/>
    </location>
</feature>
<feature type="region of interest" description="Disordered" evidence="6">
    <location>
        <begin position="1"/>
        <end position="93"/>
    </location>
</feature>
<dbReference type="SMART" id="SM00220">
    <property type="entry name" value="S_TKc"/>
    <property type="match status" value="1"/>
</dbReference>
<accession>A0A5B9MJY9</accession>
<dbReference type="InterPro" id="IPR017441">
    <property type="entry name" value="Protein_kinase_ATP_BS"/>
</dbReference>
<dbReference type="PROSITE" id="PS00107">
    <property type="entry name" value="PROTEIN_KINASE_ATP"/>
    <property type="match status" value="1"/>
</dbReference>
<feature type="region of interest" description="Disordered" evidence="6">
    <location>
        <begin position="101"/>
        <end position="120"/>
    </location>
</feature>
<reference evidence="9 10" key="1">
    <citation type="submission" date="2019-02" db="EMBL/GenBank/DDBJ databases">
        <title>Planctomycetal bacteria perform biofilm scaping via a novel small molecule.</title>
        <authorList>
            <person name="Jeske O."/>
            <person name="Boedeker C."/>
            <person name="Wiegand S."/>
            <person name="Breitling P."/>
            <person name="Kallscheuer N."/>
            <person name="Jogler M."/>
            <person name="Rohde M."/>
            <person name="Petersen J."/>
            <person name="Medema M.H."/>
            <person name="Surup F."/>
            <person name="Jogler C."/>
        </authorList>
    </citation>
    <scope>NUCLEOTIDE SEQUENCE [LARGE SCALE GENOMIC DNA]</scope>
    <source>
        <strain evidence="9 10">Mal15</strain>
    </source>
</reference>
<feature type="transmembrane region" description="Helical" evidence="7">
    <location>
        <begin position="670"/>
        <end position="690"/>
    </location>
</feature>